<dbReference type="Pfam" id="PF06441">
    <property type="entry name" value="EHN"/>
    <property type="match status" value="1"/>
</dbReference>
<dbReference type="Proteomes" id="UP000320235">
    <property type="component" value="Unassembled WGS sequence"/>
</dbReference>
<dbReference type="EMBL" id="VFPE01000001">
    <property type="protein sequence ID" value="TQM34414.1"/>
    <property type="molecule type" value="Genomic_DNA"/>
</dbReference>
<evidence type="ECO:0000256" key="1">
    <source>
        <dbReference type="ARBA" id="ARBA00010088"/>
    </source>
</evidence>
<protein>
    <submittedName>
        <fullName evidence="6">Pimeloyl-ACP methyl ester carboxylesterase</fullName>
    </submittedName>
</protein>
<proteinExistence type="inferred from homology"/>
<evidence type="ECO:0000259" key="5">
    <source>
        <dbReference type="Pfam" id="PF06441"/>
    </source>
</evidence>
<dbReference type="PANTHER" id="PTHR21661">
    <property type="entry name" value="EPOXIDE HYDROLASE 1-RELATED"/>
    <property type="match status" value="1"/>
</dbReference>
<evidence type="ECO:0000313" key="7">
    <source>
        <dbReference type="Proteomes" id="UP000320235"/>
    </source>
</evidence>
<dbReference type="SUPFAM" id="SSF53474">
    <property type="entry name" value="alpha/beta-Hydrolases"/>
    <property type="match status" value="1"/>
</dbReference>
<dbReference type="PIRSF" id="PIRSF001112">
    <property type="entry name" value="Epoxide_hydrolase"/>
    <property type="match status" value="1"/>
</dbReference>
<organism evidence="6 7">
    <name type="scientific">Microbacterium kyungheense</name>
    <dbReference type="NCBI Taxonomy" id="1263636"/>
    <lineage>
        <taxon>Bacteria</taxon>
        <taxon>Bacillati</taxon>
        <taxon>Actinomycetota</taxon>
        <taxon>Actinomycetes</taxon>
        <taxon>Micrococcales</taxon>
        <taxon>Microbacteriaceae</taxon>
        <taxon>Microbacterium</taxon>
    </lineage>
</organism>
<evidence type="ECO:0000256" key="4">
    <source>
        <dbReference type="PIRSR" id="PIRSR001112-1"/>
    </source>
</evidence>
<dbReference type="GO" id="GO:0004301">
    <property type="term" value="F:epoxide hydrolase activity"/>
    <property type="evidence" value="ECO:0007669"/>
    <property type="project" value="TreeGrafter"/>
</dbReference>
<dbReference type="InterPro" id="IPR010497">
    <property type="entry name" value="Epoxide_hydro_N"/>
</dbReference>
<keyword evidence="3" id="KW-0378">Hydrolase</keyword>
<dbReference type="PRINTS" id="PR00412">
    <property type="entry name" value="EPOXHYDRLASE"/>
</dbReference>
<evidence type="ECO:0000256" key="3">
    <source>
        <dbReference type="ARBA" id="ARBA00022801"/>
    </source>
</evidence>
<feature type="active site" description="Proton acceptor" evidence="4">
    <location>
        <position position="392"/>
    </location>
</feature>
<keyword evidence="2" id="KW-0058">Aromatic hydrocarbons catabolism</keyword>
<feature type="active site" description="Proton donor" evidence="4">
    <location>
        <position position="338"/>
    </location>
</feature>
<dbReference type="GO" id="GO:0097176">
    <property type="term" value="P:epoxide metabolic process"/>
    <property type="evidence" value="ECO:0007669"/>
    <property type="project" value="TreeGrafter"/>
</dbReference>
<accession>A0A543FL66</accession>
<evidence type="ECO:0000313" key="6">
    <source>
        <dbReference type="EMBL" id="TQM34414.1"/>
    </source>
</evidence>
<gene>
    <name evidence="6" type="ORF">FB391_0702</name>
</gene>
<dbReference type="InterPro" id="IPR016292">
    <property type="entry name" value="Epoxide_hydrolase"/>
</dbReference>
<name>A0A543FL66_9MICO</name>
<feature type="domain" description="Epoxide hydrolase N-terminal" evidence="5">
    <location>
        <begin position="42"/>
        <end position="147"/>
    </location>
</feature>
<dbReference type="InterPro" id="IPR000639">
    <property type="entry name" value="Epox_hydrolase-like"/>
</dbReference>
<dbReference type="Gene3D" id="3.40.50.1820">
    <property type="entry name" value="alpha/beta hydrolase"/>
    <property type="match status" value="1"/>
</dbReference>
<comment type="similarity">
    <text evidence="1">Belongs to the peptidase S33 family.</text>
</comment>
<dbReference type="PANTHER" id="PTHR21661:SF35">
    <property type="entry name" value="EPOXIDE HYDROLASE"/>
    <property type="match status" value="1"/>
</dbReference>
<dbReference type="AlphaFoldDB" id="A0A543FL66"/>
<sequence length="414" mass="45636">MRNRKQPLRIRFYRQIMSETTTPVLSTTAFDALATEETDISIRPFRVEVPEAELADLRARLANARFAPPAPGDDWSYGAPTSWVQQMAEQWRDEFDWRAVESKINTYPQFVTEIDGQRIHFFHVRSAEPDALPIVLSHGWPGSFLEYIDLIDLLVDPVAHGGRSEHAFHVVIPSVPGYGFSSPLTSGGWSSAKIAATWDTLMKRLGYERYGAHGGDGGSLIGRELGLLAPQGLVGTHVLQLFSFPSGDPAEFERLTPKDHEALAILANFQARAGFSAMQSTRPQTVAHALADSPVGLLAWNELIVGFGDGNLLTTEQVLANASVYWFTNTSGSAARQYFEDARVAQHGQPAPVNHTPTGVSVFANDFRTIRAFAERDNDNIVFWAEHEVGGHFAAMEVPAALCGDLREFFAALR</sequence>
<reference evidence="6 7" key="1">
    <citation type="submission" date="2019-06" db="EMBL/GenBank/DDBJ databases">
        <title>Sequencing the genomes of 1000 actinobacteria strains.</title>
        <authorList>
            <person name="Klenk H.-P."/>
        </authorList>
    </citation>
    <scope>NUCLEOTIDE SEQUENCE [LARGE SCALE GENOMIC DNA]</scope>
    <source>
        <strain evidence="6 7">DSM 105492</strain>
    </source>
</reference>
<comment type="caution">
    <text evidence="6">The sequence shown here is derived from an EMBL/GenBank/DDBJ whole genome shotgun (WGS) entry which is preliminary data.</text>
</comment>
<keyword evidence="7" id="KW-1185">Reference proteome</keyword>
<feature type="active site" description="Nucleophile" evidence="4">
    <location>
        <position position="216"/>
    </location>
</feature>
<dbReference type="InterPro" id="IPR029058">
    <property type="entry name" value="AB_hydrolase_fold"/>
</dbReference>
<evidence type="ECO:0000256" key="2">
    <source>
        <dbReference type="ARBA" id="ARBA00022797"/>
    </source>
</evidence>